<dbReference type="GO" id="GO:0030246">
    <property type="term" value="F:carbohydrate binding"/>
    <property type="evidence" value="ECO:0007669"/>
    <property type="project" value="UniProtKB-ARBA"/>
</dbReference>
<dbReference type="GO" id="GO:0030313">
    <property type="term" value="C:cell envelope"/>
    <property type="evidence" value="ECO:0007669"/>
    <property type="project" value="UniProtKB-SubCell"/>
</dbReference>
<dbReference type="Pfam" id="PF13407">
    <property type="entry name" value="Peripla_BP_4"/>
    <property type="match status" value="1"/>
</dbReference>
<comment type="similarity">
    <text evidence="2">Belongs to the bacterial solute-binding protein 2 family.</text>
</comment>
<evidence type="ECO:0000259" key="4">
    <source>
        <dbReference type="Pfam" id="PF13407"/>
    </source>
</evidence>
<dbReference type="EMBL" id="DSVQ01000006">
    <property type="protein sequence ID" value="HGT38329.1"/>
    <property type="molecule type" value="Genomic_DNA"/>
</dbReference>
<name>A0A7C4QPZ8_9PLAN</name>
<dbReference type="CDD" id="cd01536">
    <property type="entry name" value="PBP1_ABC_sugar_binding-like"/>
    <property type="match status" value="1"/>
</dbReference>
<evidence type="ECO:0000256" key="2">
    <source>
        <dbReference type="ARBA" id="ARBA00007639"/>
    </source>
</evidence>
<dbReference type="SUPFAM" id="SSF53822">
    <property type="entry name" value="Periplasmic binding protein-like I"/>
    <property type="match status" value="1"/>
</dbReference>
<comment type="subcellular location">
    <subcellularLocation>
        <location evidence="1">Cell envelope</location>
    </subcellularLocation>
</comment>
<evidence type="ECO:0000313" key="5">
    <source>
        <dbReference type="EMBL" id="HGT38329.1"/>
    </source>
</evidence>
<proteinExistence type="inferred from homology"/>
<evidence type="ECO:0000256" key="3">
    <source>
        <dbReference type="ARBA" id="ARBA00022729"/>
    </source>
</evidence>
<gene>
    <name evidence="5" type="ORF">ENS64_03565</name>
</gene>
<dbReference type="InterPro" id="IPR025997">
    <property type="entry name" value="SBP_2_dom"/>
</dbReference>
<dbReference type="AlphaFoldDB" id="A0A7C4QPZ8"/>
<dbReference type="InterPro" id="IPR019546">
    <property type="entry name" value="TAT_signal_bac_arc"/>
</dbReference>
<sequence length="349" mass="38219">MTGSPFASRRDFLQLTSVAAIGLGLAGCQAAGPPSEISGRGSAMRPLRACFSNAGLQSTWCALGKKTAELWGRLLNVEVEWLDGEFDPEKQRNKVDAIVHRDWDFCCFQAVQIDSLAEPVKRLKERGIPVISMDTLLVSMDRMRETGVWCEVTPDHVNMAEMAVGYMMRQIGGRGRVIHIGGLSAHSGAQGRKEGFEKVVAAYPDVQVVGGGVRWCDWKKEKARDTFESLLQQETEPIAGAFFHSDDMALACTDAIKGTIHKDMVIVAVDGQRDGLDAVKNGVLAATSVNPVCLIHRMALIVGQFIARNHETMEQVPLEIITPGPLVTRDNPRVLEAMYYLADEAHCLV</sequence>
<dbReference type="PANTHER" id="PTHR46847">
    <property type="entry name" value="D-ALLOSE-BINDING PERIPLASMIC PROTEIN-RELATED"/>
    <property type="match status" value="1"/>
</dbReference>
<accession>A0A7C4QPZ8</accession>
<dbReference type="NCBIfam" id="TIGR01409">
    <property type="entry name" value="TAT_signal_seq"/>
    <property type="match status" value="1"/>
</dbReference>
<evidence type="ECO:0000256" key="1">
    <source>
        <dbReference type="ARBA" id="ARBA00004196"/>
    </source>
</evidence>
<feature type="domain" description="Periplasmic binding protein" evidence="4">
    <location>
        <begin position="51"/>
        <end position="290"/>
    </location>
</feature>
<dbReference type="InterPro" id="IPR028082">
    <property type="entry name" value="Peripla_BP_I"/>
</dbReference>
<keyword evidence="3" id="KW-0732">Signal</keyword>
<dbReference type="PANTHER" id="PTHR46847:SF1">
    <property type="entry name" value="D-ALLOSE-BINDING PERIPLASMIC PROTEIN-RELATED"/>
    <property type="match status" value="1"/>
</dbReference>
<comment type="caution">
    <text evidence="5">The sequence shown here is derived from an EMBL/GenBank/DDBJ whole genome shotgun (WGS) entry which is preliminary data.</text>
</comment>
<reference evidence="5" key="1">
    <citation type="journal article" date="2020" name="mSystems">
        <title>Genome- and Community-Level Interaction Insights into Carbon Utilization and Element Cycling Functions of Hydrothermarchaeota in Hydrothermal Sediment.</title>
        <authorList>
            <person name="Zhou Z."/>
            <person name="Liu Y."/>
            <person name="Xu W."/>
            <person name="Pan J."/>
            <person name="Luo Z.H."/>
            <person name="Li M."/>
        </authorList>
    </citation>
    <scope>NUCLEOTIDE SEQUENCE [LARGE SCALE GENOMIC DNA]</scope>
    <source>
        <strain evidence="5">SpSt-508</strain>
    </source>
</reference>
<organism evidence="5">
    <name type="scientific">Schlesneria paludicola</name>
    <dbReference type="NCBI Taxonomy" id="360056"/>
    <lineage>
        <taxon>Bacteria</taxon>
        <taxon>Pseudomonadati</taxon>
        <taxon>Planctomycetota</taxon>
        <taxon>Planctomycetia</taxon>
        <taxon>Planctomycetales</taxon>
        <taxon>Planctomycetaceae</taxon>
        <taxon>Schlesneria</taxon>
    </lineage>
</organism>
<protein>
    <submittedName>
        <fullName evidence="5">Twin-arginine translocation signal domain-containing protein</fullName>
    </submittedName>
</protein>
<dbReference type="Gene3D" id="3.40.50.2300">
    <property type="match status" value="2"/>
</dbReference>
<dbReference type="PROSITE" id="PS51318">
    <property type="entry name" value="TAT"/>
    <property type="match status" value="1"/>
</dbReference>
<dbReference type="InterPro" id="IPR006311">
    <property type="entry name" value="TAT_signal"/>
</dbReference>